<sequence>MQFSLPEIRPKEWIHRIKEEFFPPRILDKYVFSEFIKIFIGALITLGFLALMSSYSDIKGDMASSKGGKIHGWLFILFRLPQMLIQYILNIAILFSVSFTVGQFSANKELVAMMAAGISFRRIVAPIVAFSCVLWFAAFFLKQTVVAPLNARANEEHKMLKEGDQNTLVGVVYQKHFKGQEGFYYIYYYDTKEEEIKGGFNYICLTQEQTPDYLLVAQRAKFNYQKEVWILKGVEETKFDDDLQVVSVQKFAEKEYKLPEKPEYFKKLKGSVEEMNFFELSEEKENRIRKGLSYGDVDIAKHTLFAEPLLIVVLTLVGCASGFFTKRMAIVSSLGVSIGVALLYMVMDPSFKSLGENEVIPIWLASWITPILFLSGLYVIYKRLKV</sequence>
<comment type="caution">
    <text evidence="7">The sequence shown here is derived from an EMBL/GenBank/DDBJ whole genome shotgun (WGS) entry which is preliminary data.</text>
</comment>
<comment type="subcellular location">
    <subcellularLocation>
        <location evidence="1">Cell membrane</location>
        <topology evidence="1">Multi-pass membrane protein</topology>
    </subcellularLocation>
</comment>
<gene>
    <name evidence="7" type="ORF">CH357_02645</name>
</gene>
<protein>
    <submittedName>
        <fullName evidence="7">LPS ABC transporter permease LptG</fullName>
    </submittedName>
</protein>
<accession>A0A2M9XIG3</accession>
<dbReference type="EMBL" id="NPDN01000001">
    <property type="protein sequence ID" value="PJZ27465.1"/>
    <property type="molecule type" value="Genomic_DNA"/>
</dbReference>
<keyword evidence="5 6" id="KW-0472">Membrane</keyword>
<feature type="transmembrane region" description="Helical" evidence="6">
    <location>
        <begin position="84"/>
        <end position="102"/>
    </location>
</feature>
<proteinExistence type="predicted"/>
<keyword evidence="8" id="KW-1185">Reference proteome</keyword>
<dbReference type="GO" id="GO:0043190">
    <property type="term" value="C:ATP-binding cassette (ABC) transporter complex"/>
    <property type="evidence" value="ECO:0007669"/>
    <property type="project" value="TreeGrafter"/>
</dbReference>
<evidence type="ECO:0000313" key="7">
    <source>
        <dbReference type="EMBL" id="PJZ27465.1"/>
    </source>
</evidence>
<keyword evidence="4 6" id="KW-1133">Transmembrane helix</keyword>
<evidence type="ECO:0000256" key="3">
    <source>
        <dbReference type="ARBA" id="ARBA00022692"/>
    </source>
</evidence>
<evidence type="ECO:0000256" key="4">
    <source>
        <dbReference type="ARBA" id="ARBA00022989"/>
    </source>
</evidence>
<feature type="transmembrane region" description="Helical" evidence="6">
    <location>
        <begin position="329"/>
        <end position="347"/>
    </location>
</feature>
<dbReference type="OrthoDB" id="306074at2"/>
<dbReference type="Pfam" id="PF03739">
    <property type="entry name" value="LptF_LptG"/>
    <property type="match status" value="1"/>
</dbReference>
<dbReference type="PANTHER" id="PTHR33529">
    <property type="entry name" value="SLR0882 PROTEIN-RELATED"/>
    <property type="match status" value="1"/>
</dbReference>
<evidence type="ECO:0000256" key="1">
    <source>
        <dbReference type="ARBA" id="ARBA00004651"/>
    </source>
</evidence>
<evidence type="ECO:0000256" key="2">
    <source>
        <dbReference type="ARBA" id="ARBA00022475"/>
    </source>
</evidence>
<organism evidence="7 8">
    <name type="scientific">Leptospira hartskeerlii</name>
    <dbReference type="NCBI Taxonomy" id="2023177"/>
    <lineage>
        <taxon>Bacteria</taxon>
        <taxon>Pseudomonadati</taxon>
        <taxon>Spirochaetota</taxon>
        <taxon>Spirochaetia</taxon>
        <taxon>Leptospirales</taxon>
        <taxon>Leptospiraceae</taxon>
        <taxon>Leptospira</taxon>
    </lineage>
</organism>
<name>A0A2M9XIG3_9LEPT</name>
<dbReference type="PANTHER" id="PTHR33529:SF6">
    <property type="entry name" value="YJGP_YJGQ FAMILY PERMEASE"/>
    <property type="match status" value="1"/>
</dbReference>
<reference evidence="7 8" key="1">
    <citation type="submission" date="2017-07" db="EMBL/GenBank/DDBJ databases">
        <title>Leptospira spp. isolated from tropical soils.</title>
        <authorList>
            <person name="Thibeaux R."/>
            <person name="Iraola G."/>
            <person name="Ferres I."/>
            <person name="Bierque E."/>
            <person name="Girault D."/>
            <person name="Soupe-Gilbert M.-E."/>
            <person name="Picardeau M."/>
            <person name="Goarant C."/>
        </authorList>
    </citation>
    <scope>NUCLEOTIDE SEQUENCE [LARGE SCALE GENOMIC DNA]</scope>
    <source>
        <strain evidence="7 8">MCA1-C-A1</strain>
    </source>
</reference>
<evidence type="ECO:0000256" key="5">
    <source>
        <dbReference type="ARBA" id="ARBA00023136"/>
    </source>
</evidence>
<dbReference type="GO" id="GO:0015920">
    <property type="term" value="P:lipopolysaccharide transport"/>
    <property type="evidence" value="ECO:0007669"/>
    <property type="project" value="TreeGrafter"/>
</dbReference>
<feature type="transmembrane region" description="Helical" evidence="6">
    <location>
        <begin position="35"/>
        <end position="55"/>
    </location>
</feature>
<keyword evidence="2" id="KW-1003">Cell membrane</keyword>
<keyword evidence="3 6" id="KW-0812">Transmembrane</keyword>
<feature type="transmembrane region" description="Helical" evidence="6">
    <location>
        <begin position="359"/>
        <end position="381"/>
    </location>
</feature>
<dbReference type="RefSeq" id="WP_100705199.1">
    <property type="nucleotide sequence ID" value="NZ_NPDL01000010.1"/>
</dbReference>
<evidence type="ECO:0000256" key="6">
    <source>
        <dbReference type="SAM" id="Phobius"/>
    </source>
</evidence>
<evidence type="ECO:0000313" key="8">
    <source>
        <dbReference type="Proteomes" id="UP000232196"/>
    </source>
</evidence>
<dbReference type="InterPro" id="IPR005495">
    <property type="entry name" value="LptG/LptF_permease"/>
</dbReference>
<feature type="transmembrane region" description="Helical" evidence="6">
    <location>
        <begin position="304"/>
        <end position="324"/>
    </location>
</feature>
<dbReference type="Proteomes" id="UP000232196">
    <property type="component" value="Unassembled WGS sequence"/>
</dbReference>
<dbReference type="AlphaFoldDB" id="A0A2M9XIG3"/>
<feature type="transmembrane region" description="Helical" evidence="6">
    <location>
        <begin position="123"/>
        <end position="141"/>
    </location>
</feature>